<proteinExistence type="predicted"/>
<evidence type="ECO:0008006" key="4">
    <source>
        <dbReference type="Google" id="ProtNLM"/>
    </source>
</evidence>
<name>A0ABZ2NHY5_9BACI</name>
<keyword evidence="1" id="KW-1133">Transmembrane helix</keyword>
<keyword evidence="1" id="KW-0812">Transmembrane</keyword>
<evidence type="ECO:0000256" key="1">
    <source>
        <dbReference type="SAM" id="Phobius"/>
    </source>
</evidence>
<gene>
    <name evidence="2" type="ORF">WCV65_02580</name>
</gene>
<reference evidence="2 3" key="1">
    <citation type="submission" date="2024-02" db="EMBL/GenBank/DDBJ databases">
        <title>Seven novel Bacillus-like species.</title>
        <authorList>
            <person name="Liu G."/>
        </authorList>
    </citation>
    <scope>NUCLEOTIDE SEQUENCE [LARGE SCALE GENOMIC DNA]</scope>
    <source>
        <strain evidence="2 3">FJAT-52054</strain>
    </source>
</reference>
<feature type="transmembrane region" description="Helical" evidence="1">
    <location>
        <begin position="55"/>
        <end position="74"/>
    </location>
</feature>
<sequence length="82" mass="9101">MGKKISYGALALVLPLSILSVVFKTSIYLVLLFLTMAIYFLIASIFMFREGKKPLALMVGFLAIVILVLDYILYNLLPQVSG</sequence>
<organism evidence="2 3">
    <name type="scientific">Metabacillus sediminis</name>
    <dbReference type="NCBI Taxonomy" id="3117746"/>
    <lineage>
        <taxon>Bacteria</taxon>
        <taxon>Bacillati</taxon>
        <taxon>Bacillota</taxon>
        <taxon>Bacilli</taxon>
        <taxon>Bacillales</taxon>
        <taxon>Bacillaceae</taxon>
        <taxon>Metabacillus</taxon>
    </lineage>
</organism>
<feature type="transmembrane region" description="Helical" evidence="1">
    <location>
        <begin position="7"/>
        <end position="23"/>
    </location>
</feature>
<accession>A0ABZ2NHY5</accession>
<dbReference type="RefSeq" id="WP_338779805.1">
    <property type="nucleotide sequence ID" value="NZ_CP147407.1"/>
</dbReference>
<dbReference type="Proteomes" id="UP001377337">
    <property type="component" value="Chromosome"/>
</dbReference>
<evidence type="ECO:0000313" key="3">
    <source>
        <dbReference type="Proteomes" id="UP001377337"/>
    </source>
</evidence>
<feature type="transmembrane region" description="Helical" evidence="1">
    <location>
        <begin position="29"/>
        <end position="48"/>
    </location>
</feature>
<keyword evidence="3" id="KW-1185">Reference proteome</keyword>
<dbReference type="EMBL" id="CP147407">
    <property type="protein sequence ID" value="WXB97406.1"/>
    <property type="molecule type" value="Genomic_DNA"/>
</dbReference>
<protein>
    <recommendedName>
        <fullName evidence="4">DUF3953 domain-containing protein</fullName>
    </recommendedName>
</protein>
<evidence type="ECO:0000313" key="2">
    <source>
        <dbReference type="EMBL" id="WXB97406.1"/>
    </source>
</evidence>
<keyword evidence="1" id="KW-0472">Membrane</keyword>